<feature type="domain" description="HTH cro/C1-type" evidence="1">
    <location>
        <begin position="84"/>
        <end position="137"/>
    </location>
</feature>
<dbReference type="Proteomes" id="UP001143370">
    <property type="component" value="Unassembled WGS sequence"/>
</dbReference>
<reference evidence="2" key="1">
    <citation type="journal article" date="2014" name="Int. J. Syst. Evol. Microbiol.">
        <title>Complete genome sequence of Corynebacterium casei LMG S-19264T (=DSM 44701T), isolated from a smear-ripened cheese.</title>
        <authorList>
            <consortium name="US DOE Joint Genome Institute (JGI-PGF)"/>
            <person name="Walter F."/>
            <person name="Albersmeier A."/>
            <person name="Kalinowski J."/>
            <person name="Ruckert C."/>
        </authorList>
    </citation>
    <scope>NUCLEOTIDE SEQUENCE</scope>
    <source>
        <strain evidence="2">VKM B-2484</strain>
    </source>
</reference>
<dbReference type="AlphaFoldDB" id="A0A9W6J3P1"/>
<comment type="caution">
    <text evidence="2">The sequence shown here is derived from an EMBL/GenBank/DDBJ whole genome shotgun (WGS) entry which is preliminary data.</text>
</comment>
<dbReference type="PROSITE" id="PS50943">
    <property type="entry name" value="HTH_CROC1"/>
    <property type="match status" value="1"/>
</dbReference>
<dbReference type="GO" id="GO:0003677">
    <property type="term" value="F:DNA binding"/>
    <property type="evidence" value="ECO:0007669"/>
    <property type="project" value="UniProtKB-KW"/>
</dbReference>
<keyword evidence="2" id="KW-0238">DNA-binding</keyword>
<evidence type="ECO:0000313" key="3">
    <source>
        <dbReference type="Proteomes" id="UP001143370"/>
    </source>
</evidence>
<dbReference type="SUPFAM" id="SSF47413">
    <property type="entry name" value="lambda repressor-like DNA-binding domains"/>
    <property type="match status" value="1"/>
</dbReference>
<gene>
    <name evidence="2" type="ORF">GCM10017643_03460</name>
</gene>
<dbReference type="Gene3D" id="1.10.260.40">
    <property type="entry name" value="lambda repressor-like DNA-binding domains"/>
    <property type="match status" value="1"/>
</dbReference>
<accession>A0A9W6J3P1</accession>
<name>A0A9W6J3P1_9HYPH</name>
<evidence type="ECO:0000313" key="2">
    <source>
        <dbReference type="EMBL" id="GLK70231.1"/>
    </source>
</evidence>
<dbReference type="Pfam" id="PF15731">
    <property type="entry name" value="MqsA_antitoxin"/>
    <property type="match status" value="1"/>
</dbReference>
<evidence type="ECO:0000259" key="1">
    <source>
        <dbReference type="PROSITE" id="PS50943"/>
    </source>
</evidence>
<dbReference type="EMBL" id="BSFJ01000002">
    <property type="protein sequence ID" value="GLK70231.1"/>
    <property type="molecule type" value="Genomic_DNA"/>
</dbReference>
<dbReference type="CDD" id="cd00093">
    <property type="entry name" value="HTH_XRE"/>
    <property type="match status" value="1"/>
</dbReference>
<dbReference type="InterPro" id="IPR010982">
    <property type="entry name" value="Lambda_DNA-bd_dom_sf"/>
</dbReference>
<organism evidence="2 3">
    <name type="scientific">Ancylobacter dichloromethanicus</name>
    <dbReference type="NCBI Taxonomy" id="518825"/>
    <lineage>
        <taxon>Bacteria</taxon>
        <taxon>Pseudomonadati</taxon>
        <taxon>Pseudomonadota</taxon>
        <taxon>Alphaproteobacteria</taxon>
        <taxon>Hyphomicrobiales</taxon>
        <taxon>Xanthobacteraceae</taxon>
        <taxon>Ancylobacter</taxon>
    </lineage>
</organism>
<dbReference type="InterPro" id="IPR001387">
    <property type="entry name" value="Cro/C1-type_HTH"/>
</dbReference>
<sequence length="141" mass="15424">MTMAMKETVLPDTMTAPETGEILTRSVRPFVVAYKGVSLMVELPGYYPAGEGDGIHVGKDMAVVDVALRTLKEQVDGTPSPATIRRVRTKLNLSQRDAGALLKVGENAFDKYERGLVEPSGPTSQLIKLLDRHPEMADELR</sequence>
<dbReference type="InterPro" id="IPR032758">
    <property type="entry name" value="MqsA/HigA-2"/>
</dbReference>
<dbReference type="NCBIfam" id="TIGR03830">
    <property type="entry name" value="CxxCG_CxxCG_HTH"/>
    <property type="match status" value="1"/>
</dbReference>
<reference evidence="2" key="2">
    <citation type="submission" date="2023-01" db="EMBL/GenBank/DDBJ databases">
        <authorList>
            <person name="Sun Q."/>
            <person name="Evtushenko L."/>
        </authorList>
    </citation>
    <scope>NUCLEOTIDE SEQUENCE</scope>
    <source>
        <strain evidence="2">VKM B-2484</strain>
    </source>
</reference>
<keyword evidence="3" id="KW-1185">Reference proteome</keyword>
<protein>
    <submittedName>
        <fullName evidence="2">DNA-binding protein</fullName>
    </submittedName>
</protein>
<dbReference type="InterPro" id="IPR022452">
    <property type="entry name" value="MqsA"/>
</dbReference>
<proteinExistence type="predicted"/>